<evidence type="ECO:0000313" key="1">
    <source>
        <dbReference type="EMBL" id="KAI4340137.1"/>
    </source>
</evidence>
<keyword evidence="2" id="KW-1185">Reference proteome</keyword>
<name>A0ACB9NU39_9MYRT</name>
<protein>
    <submittedName>
        <fullName evidence="1">Uncharacterized protein</fullName>
    </submittedName>
</protein>
<reference evidence="2" key="1">
    <citation type="journal article" date="2023" name="Front. Plant Sci.">
        <title>Chromosomal-level genome assembly of Melastoma candidum provides insights into trichome evolution.</title>
        <authorList>
            <person name="Zhong Y."/>
            <person name="Wu W."/>
            <person name="Sun C."/>
            <person name="Zou P."/>
            <person name="Liu Y."/>
            <person name="Dai S."/>
            <person name="Zhou R."/>
        </authorList>
    </citation>
    <scope>NUCLEOTIDE SEQUENCE [LARGE SCALE GENOMIC DNA]</scope>
</reference>
<comment type="caution">
    <text evidence="1">The sequence shown here is derived from an EMBL/GenBank/DDBJ whole genome shotgun (WGS) entry which is preliminary data.</text>
</comment>
<sequence length="401" mass="46593">MSSVESCSEIDELLEIGMRCKELRKEKELLRESQSQSFGLIKTLERHVSSLSEARAEDRACIKRFERELSNCSQEIDYLQDQLTSRDTEVSCLEEQVRMLELRLADMQRGQEEVDMLQQELRRSDEARDILLRELEKRDLEYSSFALCIEKLEESISSMSLESQCEIESLKLDLRKWEHMYSETNEARKKAVRENESMSQLLAAFGEQLEEAQGVINHLEEENKELRERLHLSEKSTTISGINMEELISKSTNDEENSDSNAKVLCEEPRHNLCTCSKTGGSLPEEQSQAMPLHSPDTTLKEKIEGMSREIRDYELLVKQLKEELRQEKLKAKEEAEDMVQEMAELRYQMTELLEEECKRRASVEQLCLQRIVELEAQVQKDQRNSAAPLSIVKAQRIGYL</sequence>
<organism evidence="1 2">
    <name type="scientific">Melastoma candidum</name>
    <dbReference type="NCBI Taxonomy" id="119954"/>
    <lineage>
        <taxon>Eukaryota</taxon>
        <taxon>Viridiplantae</taxon>
        <taxon>Streptophyta</taxon>
        <taxon>Embryophyta</taxon>
        <taxon>Tracheophyta</taxon>
        <taxon>Spermatophyta</taxon>
        <taxon>Magnoliopsida</taxon>
        <taxon>eudicotyledons</taxon>
        <taxon>Gunneridae</taxon>
        <taxon>Pentapetalae</taxon>
        <taxon>rosids</taxon>
        <taxon>malvids</taxon>
        <taxon>Myrtales</taxon>
        <taxon>Melastomataceae</taxon>
        <taxon>Melastomatoideae</taxon>
        <taxon>Melastomateae</taxon>
        <taxon>Melastoma</taxon>
    </lineage>
</organism>
<dbReference type="Proteomes" id="UP001057402">
    <property type="component" value="Chromosome 7"/>
</dbReference>
<gene>
    <name evidence="1" type="ORF">MLD38_025003</name>
</gene>
<dbReference type="EMBL" id="CM042886">
    <property type="protein sequence ID" value="KAI4340137.1"/>
    <property type="molecule type" value="Genomic_DNA"/>
</dbReference>
<proteinExistence type="predicted"/>
<evidence type="ECO:0000313" key="2">
    <source>
        <dbReference type="Proteomes" id="UP001057402"/>
    </source>
</evidence>
<accession>A0ACB9NU39</accession>